<dbReference type="InterPro" id="IPR019775">
    <property type="entry name" value="WD40_repeat_CS"/>
</dbReference>
<accession>A0A6A6EEZ7</accession>
<feature type="repeat" description="WD" evidence="3">
    <location>
        <begin position="992"/>
        <end position="1033"/>
    </location>
</feature>
<dbReference type="PROSITE" id="PS50294">
    <property type="entry name" value="WD_REPEATS_REGION"/>
    <property type="match status" value="12"/>
</dbReference>
<evidence type="ECO:0000259" key="4">
    <source>
        <dbReference type="Pfam" id="PF24883"/>
    </source>
</evidence>
<feature type="repeat" description="WD" evidence="3">
    <location>
        <begin position="653"/>
        <end position="682"/>
    </location>
</feature>
<dbReference type="SUPFAM" id="SSF50978">
    <property type="entry name" value="WD40 repeat-like"/>
    <property type="match status" value="2"/>
</dbReference>
<keyword evidence="1 3" id="KW-0853">WD repeat</keyword>
<name>A0A6A6EEZ7_9PEZI</name>
<dbReference type="PROSITE" id="PS00678">
    <property type="entry name" value="WD_REPEATS_1"/>
    <property type="match status" value="9"/>
</dbReference>
<dbReference type="GO" id="GO:0035097">
    <property type="term" value="C:histone methyltransferase complex"/>
    <property type="evidence" value="ECO:0007669"/>
    <property type="project" value="UniProtKB-ARBA"/>
</dbReference>
<feature type="repeat" description="WD" evidence="3">
    <location>
        <begin position="908"/>
        <end position="949"/>
    </location>
</feature>
<dbReference type="Gene3D" id="3.40.50.300">
    <property type="entry name" value="P-loop containing nucleotide triphosphate hydrolases"/>
    <property type="match status" value="1"/>
</dbReference>
<feature type="repeat" description="WD" evidence="3">
    <location>
        <begin position="1034"/>
        <end position="1075"/>
    </location>
</feature>
<reference evidence="5" key="1">
    <citation type="journal article" date="2020" name="Stud. Mycol.">
        <title>101 Dothideomycetes genomes: a test case for predicting lifestyles and emergence of pathogens.</title>
        <authorList>
            <person name="Haridas S."/>
            <person name="Albert R."/>
            <person name="Binder M."/>
            <person name="Bloem J."/>
            <person name="Labutti K."/>
            <person name="Salamov A."/>
            <person name="Andreopoulos B."/>
            <person name="Baker S."/>
            <person name="Barry K."/>
            <person name="Bills G."/>
            <person name="Bluhm B."/>
            <person name="Cannon C."/>
            <person name="Castanera R."/>
            <person name="Culley D."/>
            <person name="Daum C."/>
            <person name="Ezra D."/>
            <person name="Gonzalez J."/>
            <person name="Henrissat B."/>
            <person name="Kuo A."/>
            <person name="Liang C."/>
            <person name="Lipzen A."/>
            <person name="Lutzoni F."/>
            <person name="Magnuson J."/>
            <person name="Mondo S."/>
            <person name="Nolan M."/>
            <person name="Ohm R."/>
            <person name="Pangilinan J."/>
            <person name="Park H.-J."/>
            <person name="Ramirez L."/>
            <person name="Alfaro M."/>
            <person name="Sun H."/>
            <person name="Tritt A."/>
            <person name="Yoshinaga Y."/>
            <person name="Zwiers L.-H."/>
            <person name="Turgeon B."/>
            <person name="Goodwin S."/>
            <person name="Spatafora J."/>
            <person name="Crous P."/>
            <person name="Grigoriev I."/>
        </authorList>
    </citation>
    <scope>NUCLEOTIDE SEQUENCE</scope>
    <source>
        <strain evidence="5">CBS 207.26</strain>
    </source>
</reference>
<dbReference type="InterPro" id="IPR027417">
    <property type="entry name" value="P-loop_NTPase"/>
</dbReference>
<dbReference type="InterPro" id="IPR015943">
    <property type="entry name" value="WD40/YVTN_repeat-like_dom_sf"/>
</dbReference>
<dbReference type="PANTHER" id="PTHR44019">
    <property type="entry name" value="WD REPEAT-CONTAINING PROTEIN 55"/>
    <property type="match status" value="1"/>
</dbReference>
<dbReference type="InterPro" id="IPR020472">
    <property type="entry name" value="WD40_PAC1"/>
</dbReference>
<feature type="repeat" description="WD" evidence="3">
    <location>
        <begin position="866"/>
        <end position="907"/>
    </location>
</feature>
<evidence type="ECO:0000256" key="1">
    <source>
        <dbReference type="ARBA" id="ARBA00022574"/>
    </source>
</evidence>
<feature type="repeat" description="WD" evidence="3">
    <location>
        <begin position="740"/>
        <end position="781"/>
    </location>
</feature>
<dbReference type="InterPro" id="IPR036322">
    <property type="entry name" value="WD40_repeat_dom_sf"/>
</dbReference>
<keyword evidence="2" id="KW-0677">Repeat</keyword>
<feature type="repeat" description="WD" evidence="3">
    <location>
        <begin position="1076"/>
        <end position="1106"/>
    </location>
</feature>
<dbReference type="Gene3D" id="2.130.10.10">
    <property type="entry name" value="YVTN repeat-like/Quinoprotein amine dehydrogenase"/>
    <property type="match status" value="4"/>
</dbReference>
<dbReference type="OrthoDB" id="674604at2759"/>
<dbReference type="PROSITE" id="PS50082">
    <property type="entry name" value="WD_REPEATS_2"/>
    <property type="match status" value="12"/>
</dbReference>
<dbReference type="Pfam" id="PF00400">
    <property type="entry name" value="WD40"/>
    <property type="match status" value="12"/>
</dbReference>
<dbReference type="SMART" id="SM00320">
    <property type="entry name" value="WD40"/>
    <property type="match status" value="12"/>
</dbReference>
<dbReference type="Pfam" id="PF24883">
    <property type="entry name" value="NPHP3_N"/>
    <property type="match status" value="1"/>
</dbReference>
<evidence type="ECO:0000256" key="2">
    <source>
        <dbReference type="ARBA" id="ARBA00022737"/>
    </source>
</evidence>
<sequence>MAELPDSIFVNPPDPPDPLLNILPYAVDASFSSYTLQHEPTCLPDTRIGLLEEIYKWADGQDERCIFWLNGLAGTGKSTIARTVARRYFEQHRFGASFFFSRCGGDASHADKFVTSIAVQLAQNIPDLYQYIYDAVGERSDIASQSLHDQWHQLVLRPLSKLGREGVRSYVVVVDALDECCDDRIIPIIIQLLAEAQSLEMVKLRVLLASRPEIPIRYGFRRIPDVAYRGFALHHTSPSIVDHDITLFLIYNLRLIGEECHLDADWPGGEVVTHLAGNASGLFIWAATACQFIREGRRFAAKRLETIIHSNSNAATAPEKHLDEIYIASLKHSIYTNYTDEEREDQYRTLRYTLGSIVVLFSPLSVNSLSRLLHVLKRDVDQTLEDLHAILDIPEDGRRPLRLHHPSFRDFLVNEDRCKDPNFWVNARQMHQKLADRCIQLMSTSLMQDICDVKAPGVRVASVESARVEQCLPPELQYACLYWIRHLQMSGAQLYDNDQVHQFLKVHLLHWLEVLSWMRRVSEGIYALNSLESIALTSNCPDLYAFVYDIKRFGLYNRPAIEQAPLQAYCSALVFAPIMSVVKKQFVDQVPGWMKRLPEVEKDWEAALQTIEGHLAAVRAVTFSPDGKLLASASSDKTVRLWDARTGAALQTLEGHSGTTTAVAFSPDGELLASASWDETTKTVRLWDTNTRAALQTLEGHSDYVEAVAFSPDGELLASASADRTVRLWDARTGASLQTLEGHSDYVKAVVFSSDGKLLASASADKTVKLWDARTGAALQTLKGHWGTITAVVFSPDCKLLASASWDETVRLWNTSTGGAALTLEGRSGTTIAVAFSPDGKLLASASADKTVRLWDTSTGDLLRILEGHSGTTTAVAFSPDGELLASASWDETVRLWDTRTGAALQMLEEHSGNISAVAFSPDDKLLASASADKTVRVWDTSVGAALRTLEGHSDYVEAVAFSPDGELLASASADKTVRLWDARTGAALRMLEGHSGTTTAVAFSPDCKLLASTSADKTVRLWDTSTGDLLQTLEGHSGTTTAVAFPPDGELLASTSADKTVRVWDARTGASLQTLEGHSDYVEAVAFSPDGKLLASASADKTVRLPSLSKRVAVSRSNFRPSVDVKGQWVSYNSEDVLWLPFDYRPTDVAVYGSIVGFGYSSGRVSFMEFVF</sequence>
<feature type="domain" description="Nephrocystin 3-like N-terminal" evidence="4">
    <location>
        <begin position="53"/>
        <end position="211"/>
    </location>
</feature>
<dbReference type="PANTHER" id="PTHR44019:SF8">
    <property type="entry name" value="POC1 CENTRIOLAR PROTEIN HOMOLOG"/>
    <property type="match status" value="1"/>
</dbReference>
<evidence type="ECO:0000313" key="5">
    <source>
        <dbReference type="EMBL" id="KAF2188446.1"/>
    </source>
</evidence>
<proteinExistence type="predicted"/>
<feature type="repeat" description="WD" evidence="3">
    <location>
        <begin position="611"/>
        <end position="652"/>
    </location>
</feature>
<dbReference type="EMBL" id="ML994623">
    <property type="protein sequence ID" value="KAF2188446.1"/>
    <property type="molecule type" value="Genomic_DNA"/>
</dbReference>
<dbReference type="SUPFAM" id="SSF52540">
    <property type="entry name" value="P-loop containing nucleoside triphosphate hydrolases"/>
    <property type="match status" value="1"/>
</dbReference>
<dbReference type="CDD" id="cd00200">
    <property type="entry name" value="WD40"/>
    <property type="match status" value="2"/>
</dbReference>
<keyword evidence="6" id="KW-1185">Reference proteome</keyword>
<organism evidence="5 6">
    <name type="scientific">Zopfia rhizophila CBS 207.26</name>
    <dbReference type="NCBI Taxonomy" id="1314779"/>
    <lineage>
        <taxon>Eukaryota</taxon>
        <taxon>Fungi</taxon>
        <taxon>Dikarya</taxon>
        <taxon>Ascomycota</taxon>
        <taxon>Pezizomycotina</taxon>
        <taxon>Dothideomycetes</taxon>
        <taxon>Dothideomycetes incertae sedis</taxon>
        <taxon>Zopfiaceae</taxon>
        <taxon>Zopfia</taxon>
    </lineage>
</organism>
<dbReference type="AlphaFoldDB" id="A0A6A6EEZ7"/>
<feature type="repeat" description="WD" evidence="3">
    <location>
        <begin position="782"/>
        <end position="823"/>
    </location>
</feature>
<evidence type="ECO:0000313" key="6">
    <source>
        <dbReference type="Proteomes" id="UP000800200"/>
    </source>
</evidence>
<feature type="repeat" description="WD" evidence="3">
    <location>
        <begin position="824"/>
        <end position="865"/>
    </location>
</feature>
<dbReference type="InterPro" id="IPR056884">
    <property type="entry name" value="NPHP3-like_N"/>
</dbReference>
<dbReference type="Proteomes" id="UP000800200">
    <property type="component" value="Unassembled WGS sequence"/>
</dbReference>
<dbReference type="FunFam" id="2.130.10.10:FF:000228">
    <property type="entry name" value="COMPASS-like H3K4 histone methylase component WDR5A"/>
    <property type="match status" value="2"/>
</dbReference>
<protein>
    <submittedName>
        <fullName evidence="5">Putative WD-repeat protein</fullName>
    </submittedName>
</protein>
<feature type="repeat" description="WD" evidence="3">
    <location>
        <begin position="698"/>
        <end position="739"/>
    </location>
</feature>
<feature type="repeat" description="WD" evidence="3">
    <location>
        <begin position="950"/>
        <end position="991"/>
    </location>
</feature>
<dbReference type="InterPro" id="IPR050505">
    <property type="entry name" value="WDR55/POC1"/>
</dbReference>
<dbReference type="InterPro" id="IPR001680">
    <property type="entry name" value="WD40_rpt"/>
</dbReference>
<dbReference type="PRINTS" id="PR00320">
    <property type="entry name" value="GPROTEINBRPT"/>
</dbReference>
<evidence type="ECO:0000256" key="3">
    <source>
        <dbReference type="PROSITE-ProRule" id="PRU00221"/>
    </source>
</evidence>
<gene>
    <name evidence="5" type="ORF">K469DRAFT_565665</name>
</gene>